<name>A0A085LV78_9BILA</name>
<dbReference type="Proteomes" id="UP000030758">
    <property type="component" value="Unassembled WGS sequence"/>
</dbReference>
<dbReference type="AlphaFoldDB" id="A0A085LV78"/>
<evidence type="ECO:0000313" key="3">
    <source>
        <dbReference type="Proteomes" id="UP000030764"/>
    </source>
</evidence>
<organism evidence="1 3">
    <name type="scientific">Trichuris suis</name>
    <name type="common">pig whipworm</name>
    <dbReference type="NCBI Taxonomy" id="68888"/>
    <lineage>
        <taxon>Eukaryota</taxon>
        <taxon>Metazoa</taxon>
        <taxon>Ecdysozoa</taxon>
        <taxon>Nematoda</taxon>
        <taxon>Enoplea</taxon>
        <taxon>Dorylaimia</taxon>
        <taxon>Trichinellida</taxon>
        <taxon>Trichuridae</taxon>
        <taxon>Trichuris</taxon>
    </lineage>
</organism>
<sequence>MEVRFKDLLELVVPERVSNPFEAEPTLVEVEIQESLIDLQSDIAAIECGFSRVVTLTKSRNRTDIPARGDLRLSLSNLEPNIAKLAEEHQPQGSH</sequence>
<evidence type="ECO:0000313" key="1">
    <source>
        <dbReference type="EMBL" id="KFD48874.1"/>
    </source>
</evidence>
<reference evidence="1 3" key="1">
    <citation type="journal article" date="2014" name="Nat. Genet.">
        <title>Genome and transcriptome of the porcine whipworm Trichuris suis.</title>
        <authorList>
            <person name="Jex A.R."/>
            <person name="Nejsum P."/>
            <person name="Schwarz E.M."/>
            <person name="Hu L."/>
            <person name="Young N.D."/>
            <person name="Hall R.S."/>
            <person name="Korhonen P.K."/>
            <person name="Liao S."/>
            <person name="Thamsborg S."/>
            <person name="Xia J."/>
            <person name="Xu P."/>
            <person name="Wang S."/>
            <person name="Scheerlinck J.P."/>
            <person name="Hofmann A."/>
            <person name="Sternberg P.W."/>
            <person name="Wang J."/>
            <person name="Gasser R.B."/>
        </authorList>
    </citation>
    <scope>NUCLEOTIDE SEQUENCE [LARGE SCALE GENOMIC DNA]</scope>
    <source>
        <strain evidence="2">DCEP-RM93F</strain>
        <strain evidence="1">DCEP-RM93M</strain>
    </source>
</reference>
<dbReference type="EMBL" id="KL367526">
    <property type="protein sequence ID" value="KFD66230.1"/>
    <property type="molecule type" value="Genomic_DNA"/>
</dbReference>
<keyword evidence="3" id="KW-1185">Reference proteome</keyword>
<protein>
    <submittedName>
        <fullName evidence="1">Uncharacterized protein</fullName>
    </submittedName>
</protein>
<accession>A0A085LV78</accession>
<dbReference type="Proteomes" id="UP000030764">
    <property type="component" value="Unassembled WGS sequence"/>
</dbReference>
<dbReference type="EMBL" id="KL363282">
    <property type="protein sequence ID" value="KFD48874.1"/>
    <property type="molecule type" value="Genomic_DNA"/>
</dbReference>
<proteinExistence type="predicted"/>
<evidence type="ECO:0000313" key="2">
    <source>
        <dbReference type="EMBL" id="KFD66230.1"/>
    </source>
</evidence>
<gene>
    <name evidence="1" type="ORF">M513_10237</name>
    <name evidence="2" type="ORF">M514_10237</name>
</gene>